<keyword evidence="1" id="KW-0472">Membrane</keyword>
<feature type="non-terminal residue" evidence="2">
    <location>
        <position position="119"/>
    </location>
</feature>
<reference evidence="2" key="1">
    <citation type="submission" date="2015-11" db="EMBL/GenBank/DDBJ databases">
        <title>De novo transcriptome assembly of four potential Pierce s Disease insect vectors from Arizona vineyards.</title>
        <authorList>
            <person name="Tassone E.E."/>
        </authorList>
    </citation>
    <scope>NUCLEOTIDE SEQUENCE</scope>
</reference>
<evidence type="ECO:0000256" key="1">
    <source>
        <dbReference type="SAM" id="Phobius"/>
    </source>
</evidence>
<proteinExistence type="predicted"/>
<keyword evidence="1" id="KW-0812">Transmembrane</keyword>
<name>A0A1B6KG56_9HEMI</name>
<feature type="transmembrane region" description="Helical" evidence="1">
    <location>
        <begin position="90"/>
        <end position="109"/>
    </location>
</feature>
<sequence length="119" mass="13854">CLNRTTKAWRNAQSQYKDASNFSLPLHHLSLFAKKPSYRGAVYFNDLPEQLKIEPQKTFKTKLQKMDGKETLLLRKRILGVENKSIKNIYTVYIALTSELYNFILFFTITDSYSVLLSP</sequence>
<keyword evidence="1" id="KW-1133">Transmembrane helix</keyword>
<dbReference type="AlphaFoldDB" id="A0A1B6KG56"/>
<gene>
    <name evidence="2" type="ORF">g.51682</name>
</gene>
<feature type="non-terminal residue" evidence="2">
    <location>
        <position position="1"/>
    </location>
</feature>
<organism evidence="2">
    <name type="scientific">Graphocephala atropunctata</name>
    <dbReference type="NCBI Taxonomy" id="36148"/>
    <lineage>
        <taxon>Eukaryota</taxon>
        <taxon>Metazoa</taxon>
        <taxon>Ecdysozoa</taxon>
        <taxon>Arthropoda</taxon>
        <taxon>Hexapoda</taxon>
        <taxon>Insecta</taxon>
        <taxon>Pterygota</taxon>
        <taxon>Neoptera</taxon>
        <taxon>Paraneoptera</taxon>
        <taxon>Hemiptera</taxon>
        <taxon>Auchenorrhyncha</taxon>
        <taxon>Membracoidea</taxon>
        <taxon>Cicadellidae</taxon>
        <taxon>Cicadellinae</taxon>
        <taxon>Cicadellini</taxon>
        <taxon>Graphocephala</taxon>
    </lineage>
</organism>
<accession>A0A1B6KG56</accession>
<protein>
    <submittedName>
        <fullName evidence="2">Uncharacterized protein</fullName>
    </submittedName>
</protein>
<evidence type="ECO:0000313" key="2">
    <source>
        <dbReference type="EMBL" id="JAT10399.1"/>
    </source>
</evidence>
<dbReference type="EMBL" id="GEBQ01029578">
    <property type="protein sequence ID" value="JAT10399.1"/>
    <property type="molecule type" value="Transcribed_RNA"/>
</dbReference>